<keyword evidence="13" id="KW-1185">Reference proteome</keyword>
<evidence type="ECO:0000256" key="6">
    <source>
        <dbReference type="ARBA" id="ARBA00022801"/>
    </source>
</evidence>
<dbReference type="FunFam" id="3.40.1440.10:FF:000008">
    <property type="entry name" value="Structure-specific endonuclease subunit SLX1 homolog"/>
    <property type="match status" value="1"/>
</dbReference>
<dbReference type="PANTHER" id="PTHR20208">
    <property type="entry name" value="STRUCTURE-SPECIFIC ENDONUCLEASE SUBUNIT SLX1"/>
    <property type="match status" value="1"/>
</dbReference>
<dbReference type="AlphaFoldDB" id="A0A177AZ58"/>
<evidence type="ECO:0000256" key="5">
    <source>
        <dbReference type="ARBA" id="ARBA00022771"/>
    </source>
</evidence>
<dbReference type="InterPro" id="IPR000305">
    <property type="entry name" value="GIY-YIG_endonuc"/>
</dbReference>
<evidence type="ECO:0000256" key="3">
    <source>
        <dbReference type="ARBA" id="ARBA00022759"/>
    </source>
</evidence>
<organism evidence="12 13">
    <name type="scientific">Intoshia linei</name>
    <dbReference type="NCBI Taxonomy" id="1819745"/>
    <lineage>
        <taxon>Eukaryota</taxon>
        <taxon>Metazoa</taxon>
        <taxon>Spiralia</taxon>
        <taxon>Lophotrochozoa</taxon>
        <taxon>Mesozoa</taxon>
        <taxon>Orthonectida</taxon>
        <taxon>Rhopaluridae</taxon>
        <taxon>Intoshia</taxon>
    </lineage>
</organism>
<reference evidence="12 13" key="1">
    <citation type="submission" date="2016-04" db="EMBL/GenBank/DDBJ databases">
        <title>The genome of Intoshia linei affirms orthonectids as highly simplified spiralians.</title>
        <authorList>
            <person name="Mikhailov K.V."/>
            <person name="Slusarev G.S."/>
            <person name="Nikitin M.A."/>
            <person name="Logacheva M.D."/>
            <person name="Penin A."/>
            <person name="Aleoshin V."/>
            <person name="Panchin Y.V."/>
        </authorList>
    </citation>
    <scope>NUCLEOTIDE SEQUENCE [LARGE SCALE GENOMIC DNA]</scope>
    <source>
        <strain evidence="12">Intl2013</strain>
        <tissue evidence="12">Whole animal</tissue>
    </source>
</reference>
<dbReference type="Gene3D" id="3.40.1440.10">
    <property type="entry name" value="GIY-YIG endonuclease"/>
    <property type="match status" value="1"/>
</dbReference>
<evidence type="ECO:0000256" key="4">
    <source>
        <dbReference type="ARBA" id="ARBA00022763"/>
    </source>
</evidence>
<evidence type="ECO:0000256" key="9">
    <source>
        <dbReference type="ARBA" id="ARBA00023204"/>
    </source>
</evidence>
<dbReference type="OrthoDB" id="24645at2759"/>
<dbReference type="GO" id="GO:0008821">
    <property type="term" value="F:crossover junction DNA endonuclease activity"/>
    <property type="evidence" value="ECO:0007669"/>
    <property type="project" value="TreeGrafter"/>
</dbReference>
<dbReference type="CDD" id="cd10455">
    <property type="entry name" value="GIY-YIG_SLX1"/>
    <property type="match status" value="1"/>
</dbReference>
<keyword evidence="9" id="KW-0234">DNA repair</keyword>
<evidence type="ECO:0000256" key="8">
    <source>
        <dbReference type="ARBA" id="ARBA00023172"/>
    </source>
</evidence>
<name>A0A177AZ58_9BILA</name>
<keyword evidence="3" id="KW-0255">Endonuclease</keyword>
<evidence type="ECO:0000259" key="11">
    <source>
        <dbReference type="PROSITE" id="PS50164"/>
    </source>
</evidence>
<dbReference type="EMBL" id="LWCA01000705">
    <property type="protein sequence ID" value="OAF67266.1"/>
    <property type="molecule type" value="Genomic_DNA"/>
</dbReference>
<dbReference type="GO" id="GO:0000724">
    <property type="term" value="P:double-strand break repair via homologous recombination"/>
    <property type="evidence" value="ECO:0007669"/>
    <property type="project" value="TreeGrafter"/>
</dbReference>
<protein>
    <recommendedName>
        <fullName evidence="11">GIY-YIG domain-containing protein</fullName>
    </recommendedName>
</protein>
<keyword evidence="10" id="KW-0539">Nucleus</keyword>
<keyword evidence="2" id="KW-0479">Metal-binding</keyword>
<gene>
    <name evidence="12" type="ORF">A3Q56_05013</name>
</gene>
<sequence>MSKLDMTNYSSSSDEEILLTQIPKYADIKNFNGCYLLYSLNEKYLGKTYIGYTVNPYRRVRQHNRLIKGGASKTLRAGPWDMILIIYGFPNNVSALRFEWAWQNPKKSRRLTQIPPKKRKETEFIYKYRIMLYMLNIGPWCRLPLSFCWLKPDYKIQIINANVDLKVPIHMDVTEIGIKNNEWLLKPKQISDTCFICQKTLSVILIYSLFIDPESGQCHH</sequence>
<dbReference type="InterPro" id="IPR035901">
    <property type="entry name" value="GIY-YIG_endonuc_sf"/>
</dbReference>
<keyword evidence="5" id="KW-0863">Zinc-finger</keyword>
<evidence type="ECO:0000256" key="10">
    <source>
        <dbReference type="ARBA" id="ARBA00023242"/>
    </source>
</evidence>
<keyword evidence="4" id="KW-0227">DNA damage</keyword>
<dbReference type="PROSITE" id="PS50164">
    <property type="entry name" value="GIY_YIG"/>
    <property type="match status" value="1"/>
</dbReference>
<dbReference type="GO" id="GO:0017108">
    <property type="term" value="F:5'-flap endonuclease activity"/>
    <property type="evidence" value="ECO:0007669"/>
    <property type="project" value="TreeGrafter"/>
</dbReference>
<keyword evidence="1" id="KW-0540">Nuclease</keyword>
<dbReference type="InterPro" id="IPR050381">
    <property type="entry name" value="SLX1_endonuclease"/>
</dbReference>
<dbReference type="PANTHER" id="PTHR20208:SF10">
    <property type="entry name" value="STRUCTURE-SPECIFIC ENDONUCLEASE SUBUNIT SLX1"/>
    <property type="match status" value="1"/>
</dbReference>
<dbReference type="SUPFAM" id="SSF82771">
    <property type="entry name" value="GIY-YIG endonuclease"/>
    <property type="match status" value="1"/>
</dbReference>
<keyword evidence="8" id="KW-0233">DNA recombination</keyword>
<keyword evidence="6" id="KW-0378">Hydrolase</keyword>
<evidence type="ECO:0000256" key="7">
    <source>
        <dbReference type="ARBA" id="ARBA00022833"/>
    </source>
</evidence>
<evidence type="ECO:0000313" key="12">
    <source>
        <dbReference type="EMBL" id="OAF67266.1"/>
    </source>
</evidence>
<keyword evidence="7" id="KW-0862">Zinc</keyword>
<evidence type="ECO:0000256" key="2">
    <source>
        <dbReference type="ARBA" id="ARBA00022723"/>
    </source>
</evidence>
<dbReference type="GO" id="GO:0033557">
    <property type="term" value="C:Slx1-Slx4 complex"/>
    <property type="evidence" value="ECO:0007669"/>
    <property type="project" value="TreeGrafter"/>
</dbReference>
<feature type="domain" description="GIY-YIG" evidence="11">
    <location>
        <begin position="30"/>
        <end position="114"/>
    </location>
</feature>
<dbReference type="GO" id="GO:0008270">
    <property type="term" value="F:zinc ion binding"/>
    <property type="evidence" value="ECO:0007669"/>
    <property type="project" value="UniProtKB-KW"/>
</dbReference>
<dbReference type="Proteomes" id="UP000078046">
    <property type="component" value="Unassembled WGS sequence"/>
</dbReference>
<evidence type="ECO:0000256" key="1">
    <source>
        <dbReference type="ARBA" id="ARBA00022722"/>
    </source>
</evidence>
<comment type="caution">
    <text evidence="12">The sequence shown here is derived from an EMBL/GenBank/DDBJ whole genome shotgun (WGS) entry which is preliminary data.</text>
</comment>
<dbReference type="Pfam" id="PF01541">
    <property type="entry name" value="GIY-YIG"/>
    <property type="match status" value="1"/>
</dbReference>
<proteinExistence type="predicted"/>
<accession>A0A177AZ58</accession>
<evidence type="ECO:0000313" key="13">
    <source>
        <dbReference type="Proteomes" id="UP000078046"/>
    </source>
</evidence>